<evidence type="ECO:0000256" key="1">
    <source>
        <dbReference type="SAM" id="MobiDB-lite"/>
    </source>
</evidence>
<protein>
    <submittedName>
        <fullName evidence="2">Uncharacterized protein</fullName>
    </submittedName>
</protein>
<feature type="compositionally biased region" description="Basic and acidic residues" evidence="1">
    <location>
        <begin position="21"/>
        <end position="32"/>
    </location>
</feature>
<proteinExistence type="predicted"/>
<feature type="region of interest" description="Disordered" evidence="1">
    <location>
        <begin position="16"/>
        <end position="45"/>
    </location>
</feature>
<feature type="compositionally biased region" description="Polar residues" evidence="1">
    <location>
        <begin position="33"/>
        <end position="45"/>
    </location>
</feature>
<keyword evidence="3" id="KW-1185">Reference proteome</keyword>
<accession>A0A3G1QTN1</accession>
<evidence type="ECO:0000313" key="2">
    <source>
        <dbReference type="EMBL" id="AWN06222.1"/>
    </source>
</evidence>
<dbReference type="Proteomes" id="UP000267934">
    <property type="component" value="Segment"/>
</dbReference>
<reference evidence="2 3" key="1">
    <citation type="journal article" date="2018" name="Plant Pathol. J.">
        <title>Characterization of the Lytic Bacteriophage phiEaP-8 Effective against Both Erwinia amylovora and Erwinia pyrifoliae Causing Severe Diseases in Apple and Pear.</title>
        <authorList>
            <person name="Park J."/>
            <person name="Lee G.M."/>
            <person name="Kim D."/>
            <person name="Park D.H."/>
            <person name="Oh C.S."/>
        </authorList>
    </citation>
    <scope>NUCLEOTIDE SEQUENCE [LARGE SCALE GENOMIC DNA]</scope>
</reference>
<name>A0A3G1QTN1_9CAUD</name>
<evidence type="ECO:0000313" key="3">
    <source>
        <dbReference type="Proteomes" id="UP000267934"/>
    </source>
</evidence>
<dbReference type="RefSeq" id="YP_009889586.1">
    <property type="nucleotide sequence ID" value="NC_049510.1"/>
</dbReference>
<dbReference type="KEGG" id="vg:55819086"/>
<dbReference type="GeneID" id="55819086"/>
<organism evidence="2 3">
    <name type="scientific">Erwinia phage phiEaP8</name>
    <dbReference type="NCBI Taxonomy" id="2178928"/>
    <lineage>
        <taxon>Viruses</taxon>
        <taxon>Duplodnaviria</taxon>
        <taxon>Heunggongvirae</taxon>
        <taxon>Uroviricota</taxon>
        <taxon>Caudoviricetes</taxon>
        <taxon>Schitoviridae</taxon>
        <taxon>Erskinevirinae</taxon>
        <taxon>Yonginvirus</taxon>
        <taxon>Yonginvirus EaP8</taxon>
    </lineage>
</organism>
<sequence>MTQIIDGLTLDFAGTVLQGKPGKDGDKGDDGKSSYQSYVETTSDNPVKSEADWIKSLRGEPGEKGDSAYMSYVKTTTDNPVKTEVQWLASLNGKPGESIKGDTGKSSYQSYLDTTSDNPKKSEAEWVQSLHGKDGTGLTNRQAWVLGSTYVPGDYVFSNNADGNNSMWILSGDTAYVSLFPPKEDLDHWIEFQAPAGADGNGIKSVAIGYQAGTNATTVPTGTWVDAPPTVNPGQYLWTRMQFTMTNGDVLPSYTVAYQGKNGTNGSNGVGVSATAVAYQAGTSGTVTPTGVWTTAIPAVTKGQYLWTRTTITYSDASTSVGYSVSYIPLDGSNGVGITDVTTTYQSGTSGSTPPTGTWSATIPNVAKGSYLWTRTVITLSDASAKTLYSSAYQGQDGTGGSGGGTSVLLLTAVPTSSDGADGSVAMVHSANGYISAWQRTGTTWAKIWEMPLAQTAEAKAATSSLIPTTPAGVREFMEQYGITATFTDAATNLNSIVRGQIFTWNDATTNTPVAGSYGRGFCMPSGAGYVTQLGIINDTGKTYVRFQSGTSTWSAWILIGPSSGGGGGGASIPGGVVPANVTLGATAKALGITNSGSSVAVTGKMYAFKAILLTQGSVGATFTVTLSRMGAQIFRIDCRSPNASGVIASSVSIEPSKAVTGCTGAAQEGVTVIEGVMEFNYVDPSPVELNVALASGDWCNILKGSSYTLTPIADLAMS</sequence>
<dbReference type="CDD" id="cd19958">
    <property type="entry name" value="pyocin_knob"/>
    <property type="match status" value="1"/>
</dbReference>
<dbReference type="EMBL" id="MH160392">
    <property type="protein sequence ID" value="AWN06222.1"/>
    <property type="molecule type" value="Genomic_DNA"/>
</dbReference>
<feature type="region of interest" description="Disordered" evidence="1">
    <location>
        <begin position="94"/>
        <end position="123"/>
    </location>
</feature>
<feature type="compositionally biased region" description="Polar residues" evidence="1">
    <location>
        <begin position="104"/>
        <end position="117"/>
    </location>
</feature>